<gene>
    <name evidence="1" type="ORF">FBY41_1636</name>
</gene>
<reference evidence="1 2" key="1">
    <citation type="submission" date="2019-06" db="EMBL/GenBank/DDBJ databases">
        <title>Genome sequencing of plant associated microbes to promote plant fitness in Sorghum bicolor and Oryza sativa.</title>
        <authorList>
            <person name="Coleman-Derr D."/>
        </authorList>
    </citation>
    <scope>NUCLEOTIDE SEQUENCE [LARGE SCALE GENOMIC DNA]</scope>
    <source>
        <strain evidence="1 2">KV-663</strain>
    </source>
</reference>
<organism evidence="1 2">
    <name type="scientific">Humibacillus xanthopallidus</name>
    <dbReference type="NCBI Taxonomy" id="412689"/>
    <lineage>
        <taxon>Bacteria</taxon>
        <taxon>Bacillati</taxon>
        <taxon>Actinomycetota</taxon>
        <taxon>Actinomycetes</taxon>
        <taxon>Micrococcales</taxon>
        <taxon>Intrasporangiaceae</taxon>
        <taxon>Humibacillus</taxon>
    </lineage>
</organism>
<dbReference type="SUPFAM" id="SSF141694">
    <property type="entry name" value="AF2212/PG0164-like"/>
    <property type="match status" value="1"/>
</dbReference>
<dbReference type="RefSeq" id="WP_141843352.1">
    <property type="nucleotide sequence ID" value="NZ_VFPM01000002.1"/>
</dbReference>
<evidence type="ECO:0000313" key="1">
    <source>
        <dbReference type="EMBL" id="TQM61625.1"/>
    </source>
</evidence>
<dbReference type="Pfam" id="PF08922">
    <property type="entry name" value="DUF1905"/>
    <property type="match status" value="1"/>
</dbReference>
<protein>
    <submittedName>
        <fullName evidence="1">Uncharacterized protein DUF1905</fullName>
    </submittedName>
</protein>
<sequence length="97" mass="10952">MTTCRFSADLWRWEAQEAWFFVTVPAEESALIRERPRPPRGFGSVRVRATIGSTTWQTSVFPDSTRGAYVLPVKKAVRRAEDLEEGDPAAVVLEVLE</sequence>
<name>A0A543HTF7_9MICO</name>
<proteinExistence type="predicted"/>
<dbReference type="InterPro" id="IPR015018">
    <property type="entry name" value="DUF1905"/>
</dbReference>
<accession>A0A543HTF7</accession>
<dbReference type="EMBL" id="VFPM01000002">
    <property type="protein sequence ID" value="TQM61625.1"/>
    <property type="molecule type" value="Genomic_DNA"/>
</dbReference>
<evidence type="ECO:0000313" key="2">
    <source>
        <dbReference type="Proteomes" id="UP000316747"/>
    </source>
</evidence>
<comment type="caution">
    <text evidence="1">The sequence shown here is derived from an EMBL/GenBank/DDBJ whole genome shotgun (WGS) entry which is preliminary data.</text>
</comment>
<dbReference type="OrthoDB" id="9808666at2"/>
<dbReference type="Proteomes" id="UP000316747">
    <property type="component" value="Unassembled WGS sequence"/>
</dbReference>
<dbReference type="AlphaFoldDB" id="A0A543HTF7"/>
<dbReference type="InterPro" id="IPR037079">
    <property type="entry name" value="AF2212/PG0164-like_sf"/>
</dbReference>
<dbReference type="Gene3D" id="2.40.30.100">
    <property type="entry name" value="AF2212/PG0164-like"/>
    <property type="match status" value="1"/>
</dbReference>
<keyword evidence="2" id="KW-1185">Reference proteome</keyword>